<name>A0ABM1N230_NICVS</name>
<feature type="region of interest" description="Disordered" evidence="5">
    <location>
        <begin position="1"/>
        <end position="20"/>
    </location>
</feature>
<comment type="similarity">
    <text evidence="2">Belongs to the RENT3 family.</text>
</comment>
<evidence type="ECO:0000256" key="1">
    <source>
        <dbReference type="ARBA" id="ARBA00004123"/>
    </source>
</evidence>
<dbReference type="GeneID" id="108565777"/>
<dbReference type="RefSeq" id="XP_017780880.1">
    <property type="nucleotide sequence ID" value="XM_017925391.1"/>
</dbReference>
<dbReference type="InterPro" id="IPR005120">
    <property type="entry name" value="UPF3_dom"/>
</dbReference>
<feature type="region of interest" description="Disordered" evidence="5">
    <location>
        <begin position="145"/>
        <end position="426"/>
    </location>
</feature>
<evidence type="ECO:0000256" key="2">
    <source>
        <dbReference type="ARBA" id="ARBA00005991"/>
    </source>
</evidence>
<keyword evidence="3" id="KW-0866">Nonsense-mediated mRNA decay</keyword>
<evidence type="ECO:0000313" key="7">
    <source>
        <dbReference type="Proteomes" id="UP000695000"/>
    </source>
</evidence>
<evidence type="ECO:0000256" key="5">
    <source>
        <dbReference type="SAM" id="MobiDB-lite"/>
    </source>
</evidence>
<dbReference type="PANTHER" id="PTHR13112">
    <property type="entry name" value="UPF3 REGULATOR OF NONSENSE TRANSCRIPTS-LIKE PROTEIN"/>
    <property type="match status" value="1"/>
</dbReference>
<feature type="compositionally biased region" description="Basic and acidic residues" evidence="5">
    <location>
        <begin position="366"/>
        <end position="378"/>
    </location>
</feature>
<feature type="compositionally biased region" description="Polar residues" evidence="5">
    <location>
        <begin position="156"/>
        <end position="169"/>
    </location>
</feature>
<comment type="subcellular location">
    <subcellularLocation>
        <location evidence="1">Nucleus</location>
    </subcellularLocation>
</comment>
<proteinExistence type="inferred from homology"/>
<reference evidence="8" key="1">
    <citation type="submission" date="2025-08" db="UniProtKB">
        <authorList>
            <consortium name="RefSeq"/>
        </authorList>
    </citation>
    <scope>IDENTIFICATION</scope>
    <source>
        <tissue evidence="8">Whole Larva</tissue>
    </source>
</reference>
<gene>
    <name evidence="8" type="primary">LOC108565777</name>
</gene>
<sequence>MALSETTEKNAASNEGAKDKREKLSTKVIIRRLPPGITQADFLNQVSPAPDYDYIYMVRGDMSLGENAFSRVYINFCNPEDVYLFKDKFDNYVFVDTKGHEYPAVVEYSSFQKVPKRRKARPDPKIASIEADPIYIEFLESLKEQPTNEEKPEFSYQPSTENKNDSTTPLLDFLKQRKMDRMRLREEKREERRKKEIEKKKLKEDDRKKRIEIKQKPAQKETEPSKAKEDSKEEANEKPLEKSPVKNKDKKYEDRKGKKFGKFEDKKEFKNRRDDYYGRNKFDGEKKTDNPPKETVKKIKKYSERREERRNEANKAEHKKEKEADSNKAESENKPKGENAKSEESKHDDKKSDSADGEAGGGGGETSRHKNKDNDPRAQRRIRNKDRPTMAIYKPGMLRKKSVDNDGSKDCEKEKSNPPEQNLEQE</sequence>
<dbReference type="PANTHER" id="PTHR13112:SF0">
    <property type="entry name" value="FI21285P1"/>
    <property type="match status" value="1"/>
</dbReference>
<evidence type="ECO:0000313" key="8">
    <source>
        <dbReference type="RefSeq" id="XP_017780880.1"/>
    </source>
</evidence>
<dbReference type="InterPro" id="IPR012677">
    <property type="entry name" value="Nucleotide-bd_a/b_plait_sf"/>
</dbReference>
<keyword evidence="7" id="KW-1185">Reference proteome</keyword>
<evidence type="ECO:0000256" key="3">
    <source>
        <dbReference type="ARBA" id="ARBA00023161"/>
    </source>
</evidence>
<organism evidence="7 8">
    <name type="scientific">Nicrophorus vespilloides</name>
    <name type="common">Boreal carrion beetle</name>
    <dbReference type="NCBI Taxonomy" id="110193"/>
    <lineage>
        <taxon>Eukaryota</taxon>
        <taxon>Metazoa</taxon>
        <taxon>Ecdysozoa</taxon>
        <taxon>Arthropoda</taxon>
        <taxon>Hexapoda</taxon>
        <taxon>Insecta</taxon>
        <taxon>Pterygota</taxon>
        <taxon>Neoptera</taxon>
        <taxon>Endopterygota</taxon>
        <taxon>Coleoptera</taxon>
        <taxon>Polyphaga</taxon>
        <taxon>Staphyliniformia</taxon>
        <taxon>Silphidae</taxon>
        <taxon>Nicrophorinae</taxon>
        <taxon>Nicrophorus</taxon>
    </lineage>
</organism>
<dbReference type="InterPro" id="IPR035979">
    <property type="entry name" value="RBD_domain_sf"/>
</dbReference>
<dbReference type="InterPro" id="IPR039722">
    <property type="entry name" value="Upf3"/>
</dbReference>
<dbReference type="SUPFAM" id="SSF54928">
    <property type="entry name" value="RNA-binding domain, RBD"/>
    <property type="match status" value="1"/>
</dbReference>
<keyword evidence="4" id="KW-0539">Nucleus</keyword>
<feature type="compositionally biased region" description="Basic and acidic residues" evidence="5">
    <location>
        <begin position="401"/>
        <end position="417"/>
    </location>
</feature>
<protein>
    <submittedName>
        <fullName evidence="8">Regulator of nonsense transcripts 3A</fullName>
    </submittedName>
</protein>
<feature type="domain" description="UPF3" evidence="6">
    <location>
        <begin position="25"/>
        <end position="178"/>
    </location>
</feature>
<evidence type="ECO:0000259" key="6">
    <source>
        <dbReference type="Pfam" id="PF03467"/>
    </source>
</evidence>
<dbReference type="Pfam" id="PF03467">
    <property type="entry name" value="Smg4_UPF3"/>
    <property type="match status" value="1"/>
</dbReference>
<evidence type="ECO:0000256" key="4">
    <source>
        <dbReference type="ARBA" id="ARBA00023242"/>
    </source>
</evidence>
<accession>A0ABM1N230</accession>
<feature type="compositionally biased region" description="Basic and acidic residues" evidence="5">
    <location>
        <begin position="174"/>
        <end position="354"/>
    </location>
</feature>
<dbReference type="CDD" id="cd12455">
    <property type="entry name" value="RRM_like_Smg4_UPF3"/>
    <property type="match status" value="1"/>
</dbReference>
<dbReference type="Gene3D" id="3.30.70.330">
    <property type="match status" value="1"/>
</dbReference>
<dbReference type="Proteomes" id="UP000695000">
    <property type="component" value="Unplaced"/>
</dbReference>